<reference evidence="1 2" key="1">
    <citation type="submission" date="2019-05" db="EMBL/GenBank/DDBJ databases">
        <title>Draft genome sequence of Nonomuraea zeae DSM 100528.</title>
        <authorList>
            <person name="Saricaoglu S."/>
            <person name="Isik K."/>
        </authorList>
    </citation>
    <scope>NUCLEOTIDE SEQUENCE [LARGE SCALE GENOMIC DNA]</scope>
    <source>
        <strain evidence="1 2">DSM 100528</strain>
    </source>
</reference>
<protein>
    <submittedName>
        <fullName evidence="1">Uncharacterized protein</fullName>
    </submittedName>
</protein>
<comment type="caution">
    <text evidence="1">The sequence shown here is derived from an EMBL/GenBank/DDBJ whole genome shotgun (WGS) entry which is preliminary data.</text>
</comment>
<dbReference type="Proteomes" id="UP000306628">
    <property type="component" value="Unassembled WGS sequence"/>
</dbReference>
<evidence type="ECO:0000313" key="1">
    <source>
        <dbReference type="EMBL" id="TMR25761.1"/>
    </source>
</evidence>
<dbReference type="EMBL" id="VCKX01000222">
    <property type="protein sequence ID" value="TMR25761.1"/>
    <property type="molecule type" value="Genomic_DNA"/>
</dbReference>
<dbReference type="RefSeq" id="WP_138695937.1">
    <property type="nucleotide sequence ID" value="NZ_JBHSAZ010000025.1"/>
</dbReference>
<keyword evidence="2" id="KW-1185">Reference proteome</keyword>
<dbReference type="OrthoDB" id="2989600at2"/>
<proteinExistence type="predicted"/>
<sequence length="91" mass="10180">MDPALSYERVADLLRAQVPEFGPALQEHLTDFGEVLQHVLFGDFTRFVLDAHRQGQEALVEPATGRRPAPAVIRCFGALRVAWRAPARPRC</sequence>
<accession>A0A5S4G065</accession>
<dbReference type="AlphaFoldDB" id="A0A5S4G065"/>
<gene>
    <name evidence="1" type="ORF">ETD85_44785</name>
</gene>
<evidence type="ECO:0000313" key="2">
    <source>
        <dbReference type="Proteomes" id="UP000306628"/>
    </source>
</evidence>
<organism evidence="1 2">
    <name type="scientific">Nonomuraea zeae</name>
    <dbReference type="NCBI Taxonomy" id="1642303"/>
    <lineage>
        <taxon>Bacteria</taxon>
        <taxon>Bacillati</taxon>
        <taxon>Actinomycetota</taxon>
        <taxon>Actinomycetes</taxon>
        <taxon>Streptosporangiales</taxon>
        <taxon>Streptosporangiaceae</taxon>
        <taxon>Nonomuraea</taxon>
    </lineage>
</organism>
<name>A0A5S4G065_9ACTN</name>